<sequence length="308" mass="36214">MAGDLRFHITNKQYKESDILFWISGLICAIKYLHSQRIVHRDIKPENILLDQEGHVHLTDFNVASEISSKRLTSLSGTAAYFAPEVFKGCGYDEDVDWWCLGITFYECIYKKRPWSECNDMSELKQEIIQKSILYPPSTMSLNCTLALKNFLEKDPKRRLGHGLSFGWNKIVSHPFFKEIDWYSMDTKRSLPTYRPEKTSEDLTRDIKLLPETNWIQRRRTSQPDRRMSQDLKLIQDHYRSFDYTVFDDYEGFLNKTLMTVGPPPGWVKPAFPDADNGSILPVQRIFLEKSMFEDHNKIHSWPIDPYR</sequence>
<gene>
    <name evidence="7" type="ORF">CU098_004369</name>
</gene>
<evidence type="ECO:0000256" key="4">
    <source>
        <dbReference type="ARBA" id="ARBA00022777"/>
    </source>
</evidence>
<evidence type="ECO:0000256" key="5">
    <source>
        <dbReference type="ARBA" id="ARBA00022840"/>
    </source>
</evidence>
<name>A0A367IVX0_RHIST</name>
<keyword evidence="3" id="KW-0547">Nucleotide-binding</keyword>
<feature type="domain" description="Protein kinase" evidence="6">
    <location>
        <begin position="1"/>
        <end position="177"/>
    </location>
</feature>
<keyword evidence="5" id="KW-0067">ATP-binding</keyword>
<dbReference type="SMART" id="SM00220">
    <property type="entry name" value="S_TKc"/>
    <property type="match status" value="1"/>
</dbReference>
<protein>
    <recommendedName>
        <fullName evidence="6">Protein kinase domain-containing protein</fullName>
    </recommendedName>
</protein>
<dbReference type="InterPro" id="IPR000719">
    <property type="entry name" value="Prot_kinase_dom"/>
</dbReference>
<evidence type="ECO:0000256" key="1">
    <source>
        <dbReference type="ARBA" id="ARBA00022527"/>
    </source>
</evidence>
<evidence type="ECO:0000313" key="7">
    <source>
        <dbReference type="EMBL" id="RCH81769.1"/>
    </source>
</evidence>
<comment type="caution">
    <text evidence="7">The sequence shown here is derived from an EMBL/GenBank/DDBJ whole genome shotgun (WGS) entry which is preliminary data.</text>
</comment>
<dbReference type="SUPFAM" id="SSF56112">
    <property type="entry name" value="Protein kinase-like (PK-like)"/>
    <property type="match status" value="1"/>
</dbReference>
<evidence type="ECO:0000259" key="6">
    <source>
        <dbReference type="PROSITE" id="PS50011"/>
    </source>
</evidence>
<keyword evidence="8" id="KW-1185">Reference proteome</keyword>
<dbReference type="AlphaFoldDB" id="A0A367IVX0"/>
<dbReference type="OrthoDB" id="354826at2759"/>
<dbReference type="Gene3D" id="3.30.200.20">
    <property type="entry name" value="Phosphorylase Kinase, domain 1"/>
    <property type="match status" value="1"/>
</dbReference>
<organism evidence="7 8">
    <name type="scientific">Rhizopus stolonifer</name>
    <name type="common">Rhizopus nigricans</name>
    <dbReference type="NCBI Taxonomy" id="4846"/>
    <lineage>
        <taxon>Eukaryota</taxon>
        <taxon>Fungi</taxon>
        <taxon>Fungi incertae sedis</taxon>
        <taxon>Mucoromycota</taxon>
        <taxon>Mucoromycotina</taxon>
        <taxon>Mucoromycetes</taxon>
        <taxon>Mucorales</taxon>
        <taxon>Mucorineae</taxon>
        <taxon>Rhizopodaceae</taxon>
        <taxon>Rhizopus</taxon>
    </lineage>
</organism>
<accession>A0A367IVX0</accession>
<evidence type="ECO:0000256" key="2">
    <source>
        <dbReference type="ARBA" id="ARBA00022679"/>
    </source>
</evidence>
<keyword evidence="2" id="KW-0808">Transferase</keyword>
<evidence type="ECO:0000256" key="3">
    <source>
        <dbReference type="ARBA" id="ARBA00022741"/>
    </source>
</evidence>
<dbReference type="InterPro" id="IPR008271">
    <property type="entry name" value="Ser/Thr_kinase_AS"/>
</dbReference>
<evidence type="ECO:0000313" key="8">
    <source>
        <dbReference type="Proteomes" id="UP000253551"/>
    </source>
</evidence>
<keyword evidence="1" id="KW-0723">Serine/threonine-protein kinase</keyword>
<dbReference type="PANTHER" id="PTHR24351">
    <property type="entry name" value="RIBOSOMAL PROTEIN S6 KINASE"/>
    <property type="match status" value="1"/>
</dbReference>
<proteinExistence type="predicted"/>
<dbReference type="GO" id="GO:0005524">
    <property type="term" value="F:ATP binding"/>
    <property type="evidence" value="ECO:0007669"/>
    <property type="project" value="UniProtKB-KW"/>
</dbReference>
<dbReference type="GO" id="GO:0004674">
    <property type="term" value="F:protein serine/threonine kinase activity"/>
    <property type="evidence" value="ECO:0007669"/>
    <property type="project" value="UniProtKB-KW"/>
</dbReference>
<dbReference type="PROSITE" id="PS50011">
    <property type="entry name" value="PROTEIN_KINASE_DOM"/>
    <property type="match status" value="1"/>
</dbReference>
<dbReference type="Pfam" id="PF00069">
    <property type="entry name" value="Pkinase"/>
    <property type="match status" value="1"/>
</dbReference>
<dbReference type="Gene3D" id="1.10.510.10">
    <property type="entry name" value="Transferase(Phosphotransferase) domain 1"/>
    <property type="match status" value="1"/>
</dbReference>
<keyword evidence="4" id="KW-0418">Kinase</keyword>
<dbReference type="STRING" id="4846.A0A367IVX0"/>
<reference evidence="7 8" key="1">
    <citation type="journal article" date="2018" name="G3 (Bethesda)">
        <title>Phylogenetic and Phylogenomic Definition of Rhizopus Species.</title>
        <authorList>
            <person name="Gryganskyi A.P."/>
            <person name="Golan J."/>
            <person name="Dolatabadi S."/>
            <person name="Mondo S."/>
            <person name="Robb S."/>
            <person name="Idnurm A."/>
            <person name="Muszewska A."/>
            <person name="Steczkiewicz K."/>
            <person name="Masonjones S."/>
            <person name="Liao H.L."/>
            <person name="Gajdeczka M.T."/>
            <person name="Anike F."/>
            <person name="Vuek A."/>
            <person name="Anishchenko I.M."/>
            <person name="Voigt K."/>
            <person name="de Hoog G.S."/>
            <person name="Smith M.E."/>
            <person name="Heitman J."/>
            <person name="Vilgalys R."/>
            <person name="Stajich J.E."/>
        </authorList>
    </citation>
    <scope>NUCLEOTIDE SEQUENCE [LARGE SCALE GENOMIC DNA]</scope>
    <source>
        <strain evidence="7 8">LSU 92-RS-03</strain>
    </source>
</reference>
<dbReference type="EMBL" id="PJQM01005373">
    <property type="protein sequence ID" value="RCH81769.1"/>
    <property type="molecule type" value="Genomic_DNA"/>
</dbReference>
<dbReference type="FunFam" id="1.10.510.10:FF:000469">
    <property type="entry name" value="Serine/threonine-protein kinase 32B"/>
    <property type="match status" value="1"/>
</dbReference>
<dbReference type="Proteomes" id="UP000253551">
    <property type="component" value="Unassembled WGS sequence"/>
</dbReference>
<dbReference type="PROSITE" id="PS00108">
    <property type="entry name" value="PROTEIN_KINASE_ST"/>
    <property type="match status" value="1"/>
</dbReference>
<dbReference type="InterPro" id="IPR011009">
    <property type="entry name" value="Kinase-like_dom_sf"/>
</dbReference>